<accession>S3UZ04</accession>
<dbReference type="EMBL" id="AKWZ02000010">
    <property type="protein sequence ID" value="EPG73564.1"/>
    <property type="molecule type" value="Genomic_DNA"/>
</dbReference>
<dbReference type="STRING" id="1193011.LEP1GSC058_2547"/>
<feature type="region of interest" description="Disordered" evidence="1">
    <location>
        <begin position="1"/>
        <end position="46"/>
    </location>
</feature>
<sequence length="111" mass="12664">MYLELSDSGPRLSRSTAIGDSESNERKKRSVSSSLNGNGFKIGRGDKDSTWFLKSRISKRIRSSWNFCNRSENGPLKLNERFIKEKIMPQSGAKRMNYAQLDPILIQPKIL</sequence>
<keyword evidence="3" id="KW-1185">Reference proteome</keyword>
<evidence type="ECO:0000313" key="2">
    <source>
        <dbReference type="EMBL" id="EPG73564.1"/>
    </source>
</evidence>
<proteinExistence type="predicted"/>
<comment type="caution">
    <text evidence="2">The sequence shown here is derived from an EMBL/GenBank/DDBJ whole genome shotgun (WGS) entry which is preliminary data.</text>
</comment>
<reference evidence="2" key="1">
    <citation type="submission" date="2013-04" db="EMBL/GenBank/DDBJ databases">
        <authorList>
            <person name="Harkins D.M."/>
            <person name="Durkin A.S."/>
            <person name="Selengut J.D."/>
            <person name="Sanka R."/>
            <person name="DePew J."/>
            <person name="Purushe J."/>
            <person name="Ahmed A."/>
            <person name="van der Linden H."/>
            <person name="Goris M.G.A."/>
            <person name="Hartskeerl R.A."/>
            <person name="Vinetz J.M."/>
            <person name="Sutton G.G."/>
            <person name="Nelson W.C."/>
            <person name="Fouts D.E."/>
        </authorList>
    </citation>
    <scope>NUCLEOTIDE SEQUENCE [LARGE SCALE GENOMIC DNA]</scope>
    <source>
        <strain evidence="2">BUT 6</strain>
    </source>
</reference>
<evidence type="ECO:0000256" key="1">
    <source>
        <dbReference type="SAM" id="MobiDB-lite"/>
    </source>
</evidence>
<name>S3UZ04_9LEPT</name>
<dbReference type="AlphaFoldDB" id="S3UZ04"/>
<dbReference type="Proteomes" id="UP000014540">
    <property type="component" value="Unassembled WGS sequence"/>
</dbReference>
<evidence type="ECO:0000313" key="3">
    <source>
        <dbReference type="Proteomes" id="UP000014540"/>
    </source>
</evidence>
<organism evidence="2 3">
    <name type="scientific">Leptospira fainei serovar Hurstbridge str. BUT 6</name>
    <dbReference type="NCBI Taxonomy" id="1193011"/>
    <lineage>
        <taxon>Bacteria</taxon>
        <taxon>Pseudomonadati</taxon>
        <taxon>Spirochaetota</taxon>
        <taxon>Spirochaetia</taxon>
        <taxon>Leptospirales</taxon>
        <taxon>Leptospiraceae</taxon>
        <taxon>Leptospira</taxon>
    </lineage>
</organism>
<gene>
    <name evidence="2" type="ORF">LEP1GSC058_2547</name>
</gene>
<protein>
    <submittedName>
        <fullName evidence="2">Uncharacterized protein</fullName>
    </submittedName>
</protein>